<protein>
    <submittedName>
        <fullName evidence="2">Uncharacterized protein</fullName>
    </submittedName>
</protein>
<keyword evidence="3" id="KW-1185">Reference proteome</keyword>
<name>A0ABR4QKS4_9CEST</name>
<evidence type="ECO:0000313" key="3">
    <source>
        <dbReference type="Proteomes" id="UP001651158"/>
    </source>
</evidence>
<feature type="region of interest" description="Disordered" evidence="1">
    <location>
        <begin position="149"/>
        <end position="172"/>
    </location>
</feature>
<evidence type="ECO:0000313" key="2">
    <source>
        <dbReference type="EMBL" id="KAL5110049.1"/>
    </source>
</evidence>
<gene>
    <name evidence="2" type="ORF">TcWFU_003033</name>
</gene>
<dbReference type="EMBL" id="JAKROA010000002">
    <property type="protein sequence ID" value="KAL5110049.1"/>
    <property type="molecule type" value="Genomic_DNA"/>
</dbReference>
<evidence type="ECO:0000256" key="1">
    <source>
        <dbReference type="SAM" id="MobiDB-lite"/>
    </source>
</evidence>
<reference evidence="2 3" key="1">
    <citation type="journal article" date="2022" name="Front. Cell. Infect. Microbiol.">
        <title>The Genomes of Two Strains of Taenia crassiceps the Animal Model for the Study of Human Cysticercosis.</title>
        <authorList>
            <person name="Bobes R.J."/>
            <person name="Estrada K."/>
            <person name="Rios-Valencia D.G."/>
            <person name="Calderon-Gallegos A."/>
            <person name="de la Torre P."/>
            <person name="Carrero J.C."/>
            <person name="Sanchez-Flores A."/>
            <person name="Laclette J.P."/>
        </authorList>
    </citation>
    <scope>NUCLEOTIDE SEQUENCE [LARGE SCALE GENOMIC DNA]</scope>
    <source>
        <strain evidence="2">WFUcys</strain>
    </source>
</reference>
<accession>A0ABR4QKS4</accession>
<dbReference type="Proteomes" id="UP001651158">
    <property type="component" value="Unassembled WGS sequence"/>
</dbReference>
<proteinExistence type="predicted"/>
<comment type="caution">
    <text evidence="2">The sequence shown here is derived from an EMBL/GenBank/DDBJ whole genome shotgun (WGS) entry which is preliminary data.</text>
</comment>
<sequence length="239" mass="26110">MSGFSKHFSLMADQSVIIEGLNKQFKLIESTQRKWDDAVIRSGEVFTSLAYNLMRESILAKSSGSGDELWSLKLVPRCSAACKLFLAGDPIRAAHLAAARQIEDDFDSLQDFLRSIENCIESVEKAVQRLAALHKLNVNPTAAAVVLTSPVASPSRRKPKRSDGKMGGNEGSPLTAQYLPWLTVEEEAKALVHRLHEDVAFREGLLETVEGSTEARRNASVSSGLNSSLADALLQVNCR</sequence>
<organism evidence="2 3">
    <name type="scientific">Taenia crassiceps</name>
    <dbReference type="NCBI Taxonomy" id="6207"/>
    <lineage>
        <taxon>Eukaryota</taxon>
        <taxon>Metazoa</taxon>
        <taxon>Spiralia</taxon>
        <taxon>Lophotrochozoa</taxon>
        <taxon>Platyhelminthes</taxon>
        <taxon>Cestoda</taxon>
        <taxon>Eucestoda</taxon>
        <taxon>Cyclophyllidea</taxon>
        <taxon>Taeniidae</taxon>
        <taxon>Taenia</taxon>
    </lineage>
</organism>